<dbReference type="Proteomes" id="UP000036987">
    <property type="component" value="Unassembled WGS sequence"/>
</dbReference>
<comment type="caution">
    <text evidence="5">The sequence shown here is derived from an EMBL/GenBank/DDBJ whole genome shotgun (WGS) entry which is preliminary data.</text>
</comment>
<dbReference type="OrthoDB" id="205623at2759"/>
<feature type="domain" description="Sulfotransferase" evidence="4">
    <location>
        <begin position="74"/>
        <end position="330"/>
    </location>
</feature>
<accession>A0A0K9PYK8</accession>
<reference evidence="6" key="1">
    <citation type="journal article" date="2016" name="Nature">
        <title>The genome of the seagrass Zostera marina reveals angiosperm adaptation to the sea.</title>
        <authorList>
            <person name="Olsen J.L."/>
            <person name="Rouze P."/>
            <person name="Verhelst B."/>
            <person name="Lin Y.-C."/>
            <person name="Bayer T."/>
            <person name="Collen J."/>
            <person name="Dattolo E."/>
            <person name="De Paoli E."/>
            <person name="Dittami S."/>
            <person name="Maumus F."/>
            <person name="Michel G."/>
            <person name="Kersting A."/>
            <person name="Lauritano C."/>
            <person name="Lohaus R."/>
            <person name="Toepel M."/>
            <person name="Tonon T."/>
            <person name="Vanneste K."/>
            <person name="Amirebrahimi M."/>
            <person name="Brakel J."/>
            <person name="Bostroem C."/>
            <person name="Chovatia M."/>
            <person name="Grimwood J."/>
            <person name="Jenkins J.W."/>
            <person name="Jueterbock A."/>
            <person name="Mraz A."/>
            <person name="Stam W.T."/>
            <person name="Tice H."/>
            <person name="Bornberg-Bauer E."/>
            <person name="Green P.J."/>
            <person name="Pearson G.A."/>
            <person name="Procaccini G."/>
            <person name="Duarte C.M."/>
            <person name="Schmutz J."/>
            <person name="Reusch T.B.H."/>
            <person name="Van de Peer Y."/>
        </authorList>
    </citation>
    <scope>NUCLEOTIDE SEQUENCE [LARGE SCALE GENOMIC DNA]</scope>
    <source>
        <strain evidence="6">cv. Finnish</strain>
    </source>
</reference>
<protein>
    <recommendedName>
        <fullName evidence="3">Sulfotransferase</fullName>
        <ecNumber evidence="3">2.8.2.-</ecNumber>
    </recommendedName>
</protein>
<gene>
    <name evidence="5" type="ORF">ZOSMA_137G00410</name>
</gene>
<evidence type="ECO:0000313" key="6">
    <source>
        <dbReference type="Proteomes" id="UP000036987"/>
    </source>
</evidence>
<dbReference type="GO" id="GO:0051923">
    <property type="term" value="P:sulfation"/>
    <property type="evidence" value="ECO:0000318"/>
    <property type="project" value="GO_Central"/>
</dbReference>
<dbReference type="AlphaFoldDB" id="A0A0K9PYK8"/>
<dbReference type="SUPFAM" id="SSF52540">
    <property type="entry name" value="P-loop containing nucleoside triphosphate hydrolases"/>
    <property type="match status" value="1"/>
</dbReference>
<comment type="similarity">
    <text evidence="1 3">Belongs to the sulfotransferase 1 family.</text>
</comment>
<dbReference type="EC" id="2.8.2.-" evidence="3"/>
<organism evidence="5 6">
    <name type="scientific">Zostera marina</name>
    <name type="common">Eelgrass</name>
    <dbReference type="NCBI Taxonomy" id="29655"/>
    <lineage>
        <taxon>Eukaryota</taxon>
        <taxon>Viridiplantae</taxon>
        <taxon>Streptophyta</taxon>
        <taxon>Embryophyta</taxon>
        <taxon>Tracheophyta</taxon>
        <taxon>Spermatophyta</taxon>
        <taxon>Magnoliopsida</taxon>
        <taxon>Liliopsida</taxon>
        <taxon>Zosteraceae</taxon>
        <taxon>Zostera</taxon>
    </lineage>
</organism>
<sequence length="334" mass="38691">MDESNTLSSISTDEQHKSIEESFAKYKQLIASTYPRCDLPLQPTLFQHKDHMWFSTYELMVSTLVAQDHLVSRPTDVFVTSFPKSGTTWLKGLVSSISTRNDMDKVNSLAPHHQIPFLEFHVYPSDDQIMDIDSLQSPRFLSTHIPYPSLPKSMIDSGCRIVYIWRDPKATFVSFFHFSNQIRTKYGTALSSIEDRLKWFCDGYCWFGPYWDHVLGYWNAKKNGGNILFLKYEDMMEDPCSHIKTLAEFMGVPFTEQEEKEGVMQAIIASCSFDKMKDSDVNKIGKTMLHVEVDNNSFFREGKTNDWVNYLTPEMVEKLDRITKERFADTDLIP</sequence>
<dbReference type="PANTHER" id="PTHR11783">
    <property type="entry name" value="SULFOTRANSFERASE SULT"/>
    <property type="match status" value="1"/>
</dbReference>
<dbReference type="InterPro" id="IPR027417">
    <property type="entry name" value="P-loop_NTPase"/>
</dbReference>
<name>A0A0K9PYK8_ZOSMR</name>
<evidence type="ECO:0000256" key="2">
    <source>
        <dbReference type="ARBA" id="ARBA00022679"/>
    </source>
</evidence>
<dbReference type="GO" id="GO:0005737">
    <property type="term" value="C:cytoplasm"/>
    <property type="evidence" value="ECO:0000318"/>
    <property type="project" value="GO_Central"/>
</dbReference>
<evidence type="ECO:0000313" key="5">
    <source>
        <dbReference type="EMBL" id="KMZ74024.1"/>
    </source>
</evidence>
<dbReference type="InterPro" id="IPR000863">
    <property type="entry name" value="Sulfotransferase_dom"/>
</dbReference>
<keyword evidence="6" id="KW-1185">Reference proteome</keyword>
<evidence type="ECO:0000256" key="1">
    <source>
        <dbReference type="ARBA" id="ARBA00005771"/>
    </source>
</evidence>
<dbReference type="Pfam" id="PF00685">
    <property type="entry name" value="Sulfotransfer_1"/>
    <property type="match status" value="1"/>
</dbReference>
<dbReference type="OMA" id="ECKNNAK"/>
<evidence type="ECO:0000256" key="3">
    <source>
        <dbReference type="RuleBase" id="RU361155"/>
    </source>
</evidence>
<proteinExistence type="inferred from homology"/>
<dbReference type="EMBL" id="LFYR01000468">
    <property type="protein sequence ID" value="KMZ74024.1"/>
    <property type="molecule type" value="Genomic_DNA"/>
</dbReference>
<dbReference type="GO" id="GO:0008146">
    <property type="term" value="F:sulfotransferase activity"/>
    <property type="evidence" value="ECO:0000318"/>
    <property type="project" value="GO_Central"/>
</dbReference>
<dbReference type="Gene3D" id="3.40.50.300">
    <property type="entry name" value="P-loop containing nucleotide triphosphate hydrolases"/>
    <property type="match status" value="1"/>
</dbReference>
<evidence type="ECO:0000259" key="4">
    <source>
        <dbReference type="Pfam" id="PF00685"/>
    </source>
</evidence>
<keyword evidence="2 3" id="KW-0808">Transferase</keyword>